<accession>A0AA41WV05</accession>
<dbReference type="PANTHER" id="PTHR44688">
    <property type="entry name" value="DNA-BINDING TRANSCRIPTIONAL ACTIVATOR DEVR_DOSR"/>
    <property type="match status" value="1"/>
</dbReference>
<keyword evidence="1" id="KW-0805">Transcription regulation</keyword>
<dbReference type="PROSITE" id="PS50043">
    <property type="entry name" value="HTH_LUXR_2"/>
    <property type="match status" value="1"/>
</dbReference>
<dbReference type="Proteomes" id="UP001162793">
    <property type="component" value="Unassembled WGS sequence"/>
</dbReference>
<dbReference type="SMART" id="SM00421">
    <property type="entry name" value="HTH_LUXR"/>
    <property type="match status" value="1"/>
</dbReference>
<name>A0AA41WV05_9RALS</name>
<feature type="domain" description="HTH luxR-type" evidence="4">
    <location>
        <begin position="176"/>
        <end position="241"/>
    </location>
</feature>
<proteinExistence type="predicted"/>
<keyword evidence="2" id="KW-0238">DNA-binding</keyword>
<dbReference type="Gene3D" id="1.10.10.10">
    <property type="entry name" value="Winged helix-like DNA-binding domain superfamily/Winged helix DNA-binding domain"/>
    <property type="match status" value="1"/>
</dbReference>
<evidence type="ECO:0000256" key="1">
    <source>
        <dbReference type="ARBA" id="ARBA00023015"/>
    </source>
</evidence>
<dbReference type="CDD" id="cd06170">
    <property type="entry name" value="LuxR_C_like"/>
    <property type="match status" value="1"/>
</dbReference>
<dbReference type="EMBL" id="JAMYWC010000011">
    <property type="protein sequence ID" value="MCP1175683.1"/>
    <property type="molecule type" value="Genomic_DNA"/>
</dbReference>
<dbReference type="RefSeq" id="WP_253542875.1">
    <property type="nucleotide sequence ID" value="NZ_JAMYWC010000011.1"/>
</dbReference>
<reference evidence="6" key="1">
    <citation type="journal article" date="2023" name="Front. Microbiol.">
        <title>Ralstonia chuxiongensis sp. nov., Ralstonia mojiangensis sp. nov., and Ralstonia soli sp. nov., isolated from tobacco fields, are three novel species in the family Burkholderiaceae.</title>
        <authorList>
            <person name="Lu C.H."/>
            <person name="Zhang Y.Y."/>
            <person name="Jiang N."/>
            <person name="Chen W."/>
            <person name="Shao X."/>
            <person name="Zhao Z.M."/>
            <person name="Lu W.L."/>
            <person name="Hu X."/>
            <person name="Xi Y.X."/>
            <person name="Zou S.Y."/>
            <person name="Wei Q.J."/>
            <person name="Lin Z.L."/>
            <person name="Gong L."/>
            <person name="Gai X.T."/>
            <person name="Zhang L.Q."/>
            <person name="Li J.Y."/>
            <person name="Jin Y."/>
            <person name="Xia Z.Y."/>
        </authorList>
    </citation>
    <scope>NUCLEOTIDE SEQUENCE [LARGE SCALE GENOMIC DNA]</scope>
    <source>
        <strain evidence="6">21YRMH01-3</strain>
    </source>
</reference>
<evidence type="ECO:0000256" key="2">
    <source>
        <dbReference type="ARBA" id="ARBA00023125"/>
    </source>
</evidence>
<organism evidence="5 6">
    <name type="scientific">Ralstonia chuxiongensis</name>
    <dbReference type="NCBI Taxonomy" id="2957504"/>
    <lineage>
        <taxon>Bacteria</taxon>
        <taxon>Pseudomonadati</taxon>
        <taxon>Pseudomonadota</taxon>
        <taxon>Betaproteobacteria</taxon>
        <taxon>Burkholderiales</taxon>
        <taxon>Burkholderiaceae</taxon>
        <taxon>Ralstonia</taxon>
    </lineage>
</organism>
<dbReference type="PANTHER" id="PTHR44688:SF16">
    <property type="entry name" value="DNA-BINDING TRANSCRIPTIONAL ACTIVATOR DEVR_DOSR"/>
    <property type="match status" value="1"/>
</dbReference>
<dbReference type="GO" id="GO:0003677">
    <property type="term" value="F:DNA binding"/>
    <property type="evidence" value="ECO:0007669"/>
    <property type="project" value="UniProtKB-KW"/>
</dbReference>
<keyword evidence="6" id="KW-1185">Reference proteome</keyword>
<protein>
    <submittedName>
        <fullName evidence="5">LuxR C-terminal-related transcriptional regulator</fullName>
    </submittedName>
</protein>
<evidence type="ECO:0000313" key="5">
    <source>
        <dbReference type="EMBL" id="MCP1175683.1"/>
    </source>
</evidence>
<dbReference type="SUPFAM" id="SSF46894">
    <property type="entry name" value="C-terminal effector domain of the bipartite response regulators"/>
    <property type="match status" value="1"/>
</dbReference>
<sequence>MITNAIERCTIAAEDVHSIADFKAWTRNDVGLVLRHACLACGHGRITSAGVSMDHIVLVDYPIEHLRAIENSAGGIDTPLMRRWLATHRPVYFETRAPWPDIDATWLAKFAKHDLRNAVADAMFDEKNSVGTYFSFHRLPDIDPQGLDATLRYLTPVLHAALVRAIADSDKQWFVASQSLSSLTEKEREIAEWIGKGKSNAEIAALVGASESTVKHHLSRIMDKMGCSNRAGVAVFASKWFASPLSLGTKVL</sequence>
<dbReference type="InterPro" id="IPR016032">
    <property type="entry name" value="Sig_transdc_resp-reg_C-effctor"/>
</dbReference>
<dbReference type="PRINTS" id="PR00038">
    <property type="entry name" value="HTHLUXR"/>
</dbReference>
<dbReference type="Pfam" id="PF00196">
    <property type="entry name" value="GerE"/>
    <property type="match status" value="1"/>
</dbReference>
<evidence type="ECO:0000256" key="3">
    <source>
        <dbReference type="ARBA" id="ARBA00023163"/>
    </source>
</evidence>
<evidence type="ECO:0000313" key="6">
    <source>
        <dbReference type="Proteomes" id="UP001162793"/>
    </source>
</evidence>
<dbReference type="InterPro" id="IPR036388">
    <property type="entry name" value="WH-like_DNA-bd_sf"/>
</dbReference>
<comment type="caution">
    <text evidence="5">The sequence shown here is derived from an EMBL/GenBank/DDBJ whole genome shotgun (WGS) entry which is preliminary data.</text>
</comment>
<dbReference type="AlphaFoldDB" id="A0AA41WV05"/>
<dbReference type="GO" id="GO:0006355">
    <property type="term" value="P:regulation of DNA-templated transcription"/>
    <property type="evidence" value="ECO:0007669"/>
    <property type="project" value="InterPro"/>
</dbReference>
<evidence type="ECO:0000259" key="4">
    <source>
        <dbReference type="PROSITE" id="PS50043"/>
    </source>
</evidence>
<gene>
    <name evidence="5" type="ORF">NKG59_25225</name>
</gene>
<keyword evidence="3" id="KW-0804">Transcription</keyword>
<dbReference type="InterPro" id="IPR000792">
    <property type="entry name" value="Tscrpt_reg_LuxR_C"/>
</dbReference>